<sequence length="100" mass="11487">MPIEKYTYDEKPIKTFKFPDGGIFFNTKDLCNILNIKERPEGSTLSIPCLDLAGAILEALKSNNIDFAEWLIIKFSKYKLQTPIIINSKLNDDWDNIDNC</sequence>
<protein>
    <submittedName>
        <fullName evidence="1">Uncharacterized protein</fullName>
    </submittedName>
</protein>
<reference evidence="1" key="1">
    <citation type="journal article" date="2014" name="Front. Microbiol.">
        <title>High frequency of phylogenetically diverse reductive dehalogenase-homologous genes in deep subseafloor sedimentary metagenomes.</title>
        <authorList>
            <person name="Kawai M."/>
            <person name="Futagami T."/>
            <person name="Toyoda A."/>
            <person name="Takaki Y."/>
            <person name="Nishi S."/>
            <person name="Hori S."/>
            <person name="Arai W."/>
            <person name="Tsubouchi T."/>
            <person name="Morono Y."/>
            <person name="Uchiyama I."/>
            <person name="Ito T."/>
            <person name="Fujiyama A."/>
            <person name="Inagaki F."/>
            <person name="Takami H."/>
        </authorList>
    </citation>
    <scope>NUCLEOTIDE SEQUENCE</scope>
    <source>
        <strain evidence="1">Expedition CK06-06</strain>
    </source>
</reference>
<comment type="caution">
    <text evidence="1">The sequence shown here is derived from an EMBL/GenBank/DDBJ whole genome shotgun (WGS) entry which is preliminary data.</text>
</comment>
<evidence type="ECO:0000313" key="1">
    <source>
        <dbReference type="EMBL" id="GAG82500.1"/>
    </source>
</evidence>
<gene>
    <name evidence="1" type="ORF">S01H4_33807</name>
</gene>
<dbReference type="EMBL" id="BART01017828">
    <property type="protein sequence ID" value="GAG82500.1"/>
    <property type="molecule type" value="Genomic_DNA"/>
</dbReference>
<proteinExistence type="predicted"/>
<accession>X1AIM3</accession>
<organism evidence="1">
    <name type="scientific">marine sediment metagenome</name>
    <dbReference type="NCBI Taxonomy" id="412755"/>
    <lineage>
        <taxon>unclassified sequences</taxon>
        <taxon>metagenomes</taxon>
        <taxon>ecological metagenomes</taxon>
    </lineage>
</organism>
<dbReference type="AlphaFoldDB" id="X1AIM3"/>
<name>X1AIM3_9ZZZZ</name>